<dbReference type="PROSITE" id="PS51257">
    <property type="entry name" value="PROKAR_LIPOPROTEIN"/>
    <property type="match status" value="1"/>
</dbReference>
<evidence type="ECO:0000259" key="1">
    <source>
        <dbReference type="Pfam" id="PF09922"/>
    </source>
</evidence>
<organism evidence="3">
    <name type="scientific">marine sediment metagenome</name>
    <dbReference type="NCBI Taxonomy" id="412755"/>
    <lineage>
        <taxon>unclassified sequences</taxon>
        <taxon>metagenomes</taxon>
        <taxon>ecological metagenomes</taxon>
    </lineage>
</organism>
<accession>A0A0F9JWC7</accession>
<dbReference type="Pfam" id="PF17115">
    <property type="entry name" value="Toast_rack_N"/>
    <property type="match status" value="1"/>
</dbReference>
<dbReference type="AlphaFoldDB" id="A0A0F9JWC7"/>
<reference evidence="3" key="1">
    <citation type="journal article" date="2015" name="Nature">
        <title>Complex archaea that bridge the gap between prokaryotes and eukaryotes.</title>
        <authorList>
            <person name="Spang A."/>
            <person name="Saw J.H."/>
            <person name="Jorgensen S.L."/>
            <person name="Zaremba-Niedzwiedzka K."/>
            <person name="Martijn J."/>
            <person name="Lind A.E."/>
            <person name="van Eijk R."/>
            <person name="Schleper C."/>
            <person name="Guy L."/>
            <person name="Ettema T.J."/>
        </authorList>
    </citation>
    <scope>NUCLEOTIDE SEQUENCE</scope>
</reference>
<feature type="domain" description="DUF2154" evidence="2">
    <location>
        <begin position="39"/>
        <end position="127"/>
    </location>
</feature>
<dbReference type="InterPro" id="IPR031346">
    <property type="entry name" value="DUF2154_N"/>
</dbReference>
<evidence type="ECO:0000313" key="3">
    <source>
        <dbReference type="EMBL" id="KKM74119.1"/>
    </source>
</evidence>
<evidence type="ECO:0008006" key="4">
    <source>
        <dbReference type="Google" id="ProtNLM"/>
    </source>
</evidence>
<dbReference type="EMBL" id="LAZR01009191">
    <property type="protein sequence ID" value="KKM74119.1"/>
    <property type="molecule type" value="Genomic_DNA"/>
</dbReference>
<comment type="caution">
    <text evidence="3">The sequence shown here is derived from an EMBL/GenBank/DDBJ whole genome shotgun (WGS) entry which is preliminary data.</text>
</comment>
<dbReference type="Pfam" id="PF09922">
    <property type="entry name" value="LiaF-like_C"/>
    <property type="match status" value="1"/>
</dbReference>
<protein>
    <recommendedName>
        <fullName evidence="4">DUF2154 domain-containing protein</fullName>
    </recommendedName>
</protein>
<feature type="domain" description="Cell wall-active antibiotics response LiaF-like C-terminal" evidence="1">
    <location>
        <begin position="139"/>
        <end position="231"/>
    </location>
</feature>
<evidence type="ECO:0000259" key="2">
    <source>
        <dbReference type="Pfam" id="PF17115"/>
    </source>
</evidence>
<gene>
    <name evidence="3" type="ORF">LCGC14_1403550</name>
</gene>
<proteinExistence type="predicted"/>
<sequence>MRFNQLPKILLLTFLIGGIGACIAVGESTEEVQTVELGEAESVELDLDIGAGTLKVQGGARELMEGYFVYNVERWEPEIRYSVAGNRGILKVKQGECSAMAIGKTRNKWDISLSNDVPLDINIDFGAGAGNLDLRGLILNSLDIDMGVGELKLDLSGEQKQSFDVSVDGGVGSATIYLPIDVGVRVEVDGGIGSVNARGMIKKRGAYINDAYEKTEVTIDIEVDAGIGSIDLILK</sequence>
<name>A0A0F9JWC7_9ZZZZ</name>
<dbReference type="InterPro" id="IPR024425">
    <property type="entry name" value="LiaF-like_C"/>
</dbReference>